<dbReference type="GO" id="GO:0009279">
    <property type="term" value="C:cell outer membrane"/>
    <property type="evidence" value="ECO:0007669"/>
    <property type="project" value="TreeGrafter"/>
</dbReference>
<feature type="compositionally biased region" description="Polar residues" evidence="1">
    <location>
        <begin position="580"/>
        <end position="599"/>
    </location>
</feature>
<proteinExistence type="predicted"/>
<organism evidence="3 4">
    <name type="scientific">Treponema parvum</name>
    <dbReference type="NCBI Taxonomy" id="138851"/>
    <lineage>
        <taxon>Bacteria</taxon>
        <taxon>Pseudomonadati</taxon>
        <taxon>Spirochaetota</taxon>
        <taxon>Spirochaetia</taxon>
        <taxon>Spirochaetales</taxon>
        <taxon>Treponemataceae</taxon>
        <taxon>Treponema</taxon>
    </lineage>
</organism>
<dbReference type="RefSeq" id="WP_210116759.1">
    <property type="nucleotide sequence ID" value="NZ_CP054257.1"/>
</dbReference>
<dbReference type="PANTHER" id="PTHR30189">
    <property type="entry name" value="LPS-ASSEMBLY PROTEIN"/>
    <property type="match status" value="1"/>
</dbReference>
<feature type="chain" id="PRO_5037929973" evidence="2">
    <location>
        <begin position="26"/>
        <end position="1149"/>
    </location>
</feature>
<reference evidence="3" key="1">
    <citation type="submission" date="2020-05" db="EMBL/GenBank/DDBJ databases">
        <authorList>
            <person name="Zeng H."/>
            <person name="Chan Y.K."/>
            <person name="Watt R.M."/>
        </authorList>
    </citation>
    <scope>NUCLEOTIDE SEQUENCE</scope>
    <source>
        <strain evidence="3">ATCC 700773</strain>
    </source>
</reference>
<dbReference type="GO" id="GO:1990351">
    <property type="term" value="C:transporter complex"/>
    <property type="evidence" value="ECO:0007669"/>
    <property type="project" value="TreeGrafter"/>
</dbReference>
<dbReference type="AlphaFoldDB" id="A0A975ICL9"/>
<dbReference type="InterPro" id="IPR050218">
    <property type="entry name" value="LptD"/>
</dbReference>
<feature type="signal peptide" evidence="2">
    <location>
        <begin position="1"/>
        <end position="25"/>
    </location>
</feature>
<feature type="region of interest" description="Disordered" evidence="1">
    <location>
        <begin position="549"/>
        <end position="638"/>
    </location>
</feature>
<protein>
    <submittedName>
        <fullName evidence="3">LPS-assembly protein LptD</fullName>
    </submittedName>
</protein>
<dbReference type="Proteomes" id="UP000671995">
    <property type="component" value="Chromosome"/>
</dbReference>
<name>A0A975ICL9_9SPIR</name>
<feature type="compositionally biased region" description="Low complexity" evidence="1">
    <location>
        <begin position="549"/>
        <end position="559"/>
    </location>
</feature>
<evidence type="ECO:0000256" key="1">
    <source>
        <dbReference type="SAM" id="MobiDB-lite"/>
    </source>
</evidence>
<evidence type="ECO:0000313" key="3">
    <source>
        <dbReference type="EMBL" id="QTQ12045.1"/>
    </source>
</evidence>
<sequence length="1149" mass="129018">MKKLPFGIRFLSLCLFIILGKAVFADENALSDVKGDARAQEPKAAESLKKKDDITVITIKRADRTGNKKNEIDGTDIIVLEGGVVVSVEKDGSVTTISADTINYNRAKDMLYAEGSVKLLQTGKDSGNETVTANSLLFNTATLEGIFDGGRIVQAQTDSLNIPSGSTLIVASDIFGRDDSGTVTFKNGALTFCDEDPPHWKIKASRIWLLPGGEFAFFNALLYVGQVPVFYLPAFWYPKDELVFNPVFGFRQREGYFFQTTTYILGRKPLSAYDVADQYSDDDDESDESYYSFVKPSKLKDQERQGLMLHNLDSDFKGDTVNYVKIMADWYASLGYMIGIDGTVKPKNEYVSNLKFNAELGFSNTVFQKNGVYSPYEPSSEKIYSDSSNFLGIELPYRYKADLKLNMDKPLSITLSMPLYSDPYFTSDFGDRTETMDWIDYLISNPSLASETDDKKKAEMTSFSWNLSGTYNIPVPKSVKPYVSSISVSDFSSSVLFSSLNNSVVASSSNPAQWKVYTPERKFFYPSQINPFKISGKISGTLLSLGSSASNASVGRSSSKNTAAQNKELSLTAPAELADTTLQDGVSQNSEDSETTSAGSLKEDAAQPQVPPTNPQPPQTTRSPHSQPTSPQMTQLQPAQPDLALPESALPKIAFSPPAVKNTELISYSLSYLISPSYVSEFSYSSTGIAEPSDFDWSRTRSTMVLFKSPVNLTSNFGYKGNFLGLTDTFLFEPVYQSHPYISTDTSHGGYTQSGVDSIRKTDYAARKLDLTNTNEISVRPFYYTEHFKETGITWNTTVKMVRTKFVGDADNPEWDYITADLFDEECVTVHTLNMTLGAKQLDDSFGQKLVLSTTLPPQVDRYYGTLTFTFPYTSLSFETGIKQISKTDTGWKKEPFKESLSLNLGGGNVKFTQAYTYELEEEYKDSLRLSFSAYDFHAAYTASYTTGYDFNETSGWVARSKKEFLPYSLSLSYVRSKKTFRYWKNRISWAPSLSSSLVYDFLRPTNSYFKFTPAITFKINEFLDIEFSSGSRNDVIYRYVQQYLGPEAKISGETNWLKDAIDSFRFDDESKRRSSGFKLENFKVSVKHDLHDWDFASSFKIEPRLVTKASSEKYYDYRPYFTISVVWRPMTGMKTKIVDEYGDWELNP</sequence>
<keyword evidence="2" id="KW-0732">Signal</keyword>
<feature type="compositionally biased region" description="Polar residues" evidence="1">
    <location>
        <begin position="560"/>
        <end position="569"/>
    </location>
</feature>
<dbReference type="EMBL" id="CP054257">
    <property type="protein sequence ID" value="QTQ12045.1"/>
    <property type="molecule type" value="Genomic_DNA"/>
</dbReference>
<gene>
    <name evidence="3" type="ORF">HRI96_07465</name>
</gene>
<feature type="compositionally biased region" description="Pro residues" evidence="1">
    <location>
        <begin position="609"/>
        <end position="618"/>
    </location>
</feature>
<evidence type="ECO:0000256" key="2">
    <source>
        <dbReference type="SAM" id="SignalP"/>
    </source>
</evidence>
<dbReference type="PANTHER" id="PTHR30189:SF1">
    <property type="entry name" value="LPS-ASSEMBLY PROTEIN LPTD"/>
    <property type="match status" value="1"/>
</dbReference>
<feature type="compositionally biased region" description="Polar residues" evidence="1">
    <location>
        <begin position="622"/>
        <end position="638"/>
    </location>
</feature>
<reference evidence="3" key="2">
    <citation type="journal article" date="2021" name="Microbiol. Resour. Announc.">
        <title>Complete Genome Sequences of Three Human Oral Treponema parvum Isolates.</title>
        <authorList>
            <person name="Zeng H."/>
            <person name="Watt R.M."/>
        </authorList>
    </citation>
    <scope>NUCLEOTIDE SEQUENCE</scope>
    <source>
        <strain evidence="3">ATCC 700773</strain>
    </source>
</reference>
<accession>A0A975ICL9</accession>
<evidence type="ECO:0000313" key="4">
    <source>
        <dbReference type="Proteomes" id="UP000671995"/>
    </source>
</evidence>